<reference evidence="8" key="1">
    <citation type="journal article" date="2019" name="Int. J. Syst. Evol. Microbiol.">
        <title>The Global Catalogue of Microorganisms (GCM) 10K type strain sequencing project: providing services to taxonomists for standard genome sequencing and annotation.</title>
        <authorList>
            <consortium name="The Broad Institute Genomics Platform"/>
            <consortium name="The Broad Institute Genome Sequencing Center for Infectious Disease"/>
            <person name="Wu L."/>
            <person name="Ma J."/>
        </authorList>
    </citation>
    <scope>NUCLEOTIDE SEQUENCE [LARGE SCALE GENOMIC DNA]</scope>
    <source>
        <strain evidence="8">JCM 3369</strain>
    </source>
</reference>
<organism evidence="7 8">
    <name type="scientific">Georgenia faecalis</name>
    <dbReference type="NCBI Taxonomy" id="2483799"/>
    <lineage>
        <taxon>Bacteria</taxon>
        <taxon>Bacillati</taxon>
        <taxon>Actinomycetota</taxon>
        <taxon>Actinomycetes</taxon>
        <taxon>Micrococcales</taxon>
        <taxon>Bogoriellaceae</taxon>
        <taxon>Georgenia</taxon>
    </lineage>
</organism>
<feature type="region of interest" description="Disordered" evidence="5">
    <location>
        <begin position="1"/>
        <end position="39"/>
    </location>
</feature>
<evidence type="ECO:0000313" key="7">
    <source>
        <dbReference type="EMBL" id="MFC4555422.1"/>
    </source>
</evidence>
<proteinExistence type="predicted"/>
<evidence type="ECO:0000256" key="1">
    <source>
        <dbReference type="ARBA" id="ARBA00004127"/>
    </source>
</evidence>
<evidence type="ECO:0000256" key="4">
    <source>
        <dbReference type="ARBA" id="ARBA00023136"/>
    </source>
</evidence>
<gene>
    <name evidence="7" type="ORF">ACFO3F_09210</name>
</gene>
<comment type="caution">
    <text evidence="7">The sequence shown here is derived from an EMBL/GenBank/DDBJ whole genome shotgun (WGS) entry which is preliminary data.</text>
</comment>
<evidence type="ECO:0000256" key="6">
    <source>
        <dbReference type="SAM" id="Phobius"/>
    </source>
</evidence>
<dbReference type="Proteomes" id="UP001595955">
    <property type="component" value="Unassembled WGS sequence"/>
</dbReference>
<dbReference type="Pfam" id="PF01988">
    <property type="entry name" value="VIT1"/>
    <property type="match status" value="1"/>
</dbReference>
<dbReference type="RefSeq" id="WP_122823865.1">
    <property type="nucleotide sequence ID" value="NZ_CP033325.1"/>
</dbReference>
<dbReference type="InterPro" id="IPR008217">
    <property type="entry name" value="Ccc1_fam"/>
</dbReference>
<keyword evidence="3 6" id="KW-1133">Transmembrane helix</keyword>
<dbReference type="PANTHER" id="PTHR31851">
    <property type="entry name" value="FE(2+)/MN(2+) TRANSPORTER PCL1"/>
    <property type="match status" value="1"/>
</dbReference>
<evidence type="ECO:0000256" key="5">
    <source>
        <dbReference type="SAM" id="MobiDB-lite"/>
    </source>
</evidence>
<keyword evidence="8" id="KW-1185">Reference proteome</keyword>
<accession>A0ABV9D9H4</accession>
<name>A0ABV9D9H4_9MICO</name>
<feature type="transmembrane region" description="Helical" evidence="6">
    <location>
        <begin position="182"/>
        <end position="204"/>
    </location>
</feature>
<keyword evidence="4 6" id="KW-0472">Membrane</keyword>
<keyword evidence="2 6" id="KW-0812">Transmembrane</keyword>
<feature type="transmembrane region" description="Helical" evidence="6">
    <location>
        <begin position="239"/>
        <end position="261"/>
    </location>
</feature>
<evidence type="ECO:0000256" key="3">
    <source>
        <dbReference type="ARBA" id="ARBA00022989"/>
    </source>
</evidence>
<sequence length="267" mass="26985">MVTRPTRPWRTPAPTSPSPDPASRRDAPVGAAQAESPAKVRGGLEQRLNALRAGVLGANDGIVSTAAVVVGIAGATTSTGAVAVAGVAAAIGGAVSMALGEYVSVSSQRDSEVHLIESERRALAADRDAQLEGVARLYEERGISPDTARRVAEELFARDALDAVVRARHTIDADDVASPWHAALASFLAFAVGALLPLAAILLPPTDVRVPVTFAVTLAALALTGAVAAGIGGGSRRRAAVRVVVGGTVALVVTYGIGLLLGTTGLV</sequence>
<feature type="transmembrane region" description="Helical" evidence="6">
    <location>
        <begin position="210"/>
        <end position="232"/>
    </location>
</feature>
<feature type="compositionally biased region" description="Low complexity" evidence="5">
    <location>
        <begin position="1"/>
        <end position="13"/>
    </location>
</feature>
<protein>
    <submittedName>
        <fullName evidence="7">VIT1/CCC1 transporter family protein</fullName>
    </submittedName>
</protein>
<dbReference type="EMBL" id="JBHSGF010000005">
    <property type="protein sequence ID" value="MFC4555422.1"/>
    <property type="molecule type" value="Genomic_DNA"/>
</dbReference>
<evidence type="ECO:0000313" key="8">
    <source>
        <dbReference type="Proteomes" id="UP001595955"/>
    </source>
</evidence>
<comment type="subcellular location">
    <subcellularLocation>
        <location evidence="1">Endomembrane system</location>
        <topology evidence="1">Multi-pass membrane protein</topology>
    </subcellularLocation>
</comment>
<evidence type="ECO:0000256" key="2">
    <source>
        <dbReference type="ARBA" id="ARBA00022692"/>
    </source>
</evidence>